<gene>
    <name evidence="1" type="ORF">GCM10022403_080470</name>
</gene>
<dbReference type="RefSeq" id="WP_275775948.1">
    <property type="nucleotide sequence ID" value="NZ_BAABDE010000031.1"/>
</dbReference>
<comment type="caution">
    <text evidence="1">The sequence shown here is derived from an EMBL/GenBank/DDBJ whole genome shotgun (WGS) entry which is preliminary data.</text>
</comment>
<name>A0ABP7J6T2_9ACTN</name>
<protein>
    <submittedName>
        <fullName evidence="1">Uncharacterized protein</fullName>
    </submittedName>
</protein>
<accession>A0ABP7J6T2</accession>
<evidence type="ECO:0000313" key="1">
    <source>
        <dbReference type="EMBL" id="GAA3835649.1"/>
    </source>
</evidence>
<sequence>MKINRRKATWYPKVSKHLSQAVTTSGAWTVRAEGDELIPTEFAQRNPHIVDPMPDEQDYVRFLRLHTVHDGRELITEMTPGYAEDLGYALIDKGARTRVANYEQQDGFTTDRKPWEAAVASHKRAQTAAVDRAVELIQMVWPALQARYGNILSFDSEVLGRWYIMVDNEGATARVEAARVPARAWGTFVEAAMDRNWFQKGRFHGAEDWTRARPGHYEAKSLRAQYSDRLHVGTDGQAVELVLFSSEVRKLARGLALMLTAVERHTDSTDA</sequence>
<keyword evidence="2" id="KW-1185">Reference proteome</keyword>
<organism evidence="1 2">
    <name type="scientific">Streptomyces coacervatus</name>
    <dbReference type="NCBI Taxonomy" id="647381"/>
    <lineage>
        <taxon>Bacteria</taxon>
        <taxon>Bacillati</taxon>
        <taxon>Actinomycetota</taxon>
        <taxon>Actinomycetes</taxon>
        <taxon>Kitasatosporales</taxon>
        <taxon>Streptomycetaceae</taxon>
        <taxon>Streptomyces</taxon>
    </lineage>
</organism>
<evidence type="ECO:0000313" key="2">
    <source>
        <dbReference type="Proteomes" id="UP001501009"/>
    </source>
</evidence>
<dbReference type="Proteomes" id="UP001501009">
    <property type="component" value="Unassembled WGS sequence"/>
</dbReference>
<proteinExistence type="predicted"/>
<reference evidence="2" key="1">
    <citation type="journal article" date="2019" name="Int. J. Syst. Evol. Microbiol.">
        <title>The Global Catalogue of Microorganisms (GCM) 10K type strain sequencing project: providing services to taxonomists for standard genome sequencing and annotation.</title>
        <authorList>
            <consortium name="The Broad Institute Genomics Platform"/>
            <consortium name="The Broad Institute Genome Sequencing Center for Infectious Disease"/>
            <person name="Wu L."/>
            <person name="Ma J."/>
        </authorList>
    </citation>
    <scope>NUCLEOTIDE SEQUENCE [LARGE SCALE GENOMIC DNA]</scope>
    <source>
        <strain evidence="2">JCM 17138</strain>
    </source>
</reference>
<dbReference type="EMBL" id="BAABDE010000031">
    <property type="protein sequence ID" value="GAA3835649.1"/>
    <property type="molecule type" value="Genomic_DNA"/>
</dbReference>